<protein>
    <recommendedName>
        <fullName evidence="5 7">3-dehydroquinate dehydratase</fullName>
        <shortName evidence="7">3-dehydroquinase</shortName>
        <ecNumber evidence="5 7">4.2.1.10</ecNumber>
    </recommendedName>
    <alternativeName>
        <fullName evidence="7">Type II DHQase</fullName>
    </alternativeName>
</protein>
<sequence length="157" mass="17860">MNIHVINGPNLNMLGIREPEIYGKETYRDLVYKISEHAKTHNLTVTFTQSNHEGVLIDAIQNCYYEKVDALIINPAAYTHYSIAIRDALKILDIPIIEVHLSDIMNREPYRKNNMISDCVTFTISGKGTEGYIEAMDYLITVTNKVETDGEPELNQV</sequence>
<dbReference type="HAMAP" id="MF_00169">
    <property type="entry name" value="AroQ"/>
    <property type="match status" value="1"/>
</dbReference>
<dbReference type="OrthoDB" id="9790793at2"/>
<dbReference type="EMBL" id="AFNU02000001">
    <property type="protein sequence ID" value="ERJ13781.1"/>
    <property type="molecule type" value="Genomic_DNA"/>
</dbReference>
<dbReference type="PROSITE" id="PS01029">
    <property type="entry name" value="DEHYDROQUINASE_II"/>
    <property type="match status" value="1"/>
</dbReference>
<evidence type="ECO:0000256" key="4">
    <source>
        <dbReference type="ARBA" id="ARBA00011193"/>
    </source>
</evidence>
<feature type="binding site" evidence="7 9">
    <location>
        <position position="80"/>
    </location>
    <ligand>
        <name>substrate</name>
    </ligand>
</feature>
<dbReference type="GO" id="GO:0019631">
    <property type="term" value="P:quinate catabolic process"/>
    <property type="evidence" value="ECO:0007669"/>
    <property type="project" value="TreeGrafter"/>
</dbReference>
<feature type="active site" description="Proton acceptor" evidence="7 8">
    <location>
        <position position="22"/>
    </location>
</feature>
<dbReference type="InParanoid" id="U2EGN6"/>
<feature type="binding site" evidence="7 9">
    <location>
        <position position="111"/>
    </location>
    <ligand>
        <name>substrate</name>
    </ligand>
</feature>
<dbReference type="PIRSF" id="PIRSF001399">
    <property type="entry name" value="DHquinase_II"/>
    <property type="match status" value="1"/>
</dbReference>
<evidence type="ECO:0000256" key="6">
    <source>
        <dbReference type="ARBA" id="ARBA00023239"/>
    </source>
</evidence>
<evidence type="ECO:0000256" key="2">
    <source>
        <dbReference type="ARBA" id="ARBA00004902"/>
    </source>
</evidence>
<dbReference type="GO" id="GO:0008652">
    <property type="term" value="P:amino acid biosynthetic process"/>
    <property type="evidence" value="ECO:0007669"/>
    <property type="project" value="UniProtKB-KW"/>
</dbReference>
<reference evidence="11 12" key="1">
    <citation type="journal article" date="2011" name="J. Bacteriol.">
        <title>Genome sequence of Haloplasma contractile, an unusual contractile bacterium from a deep-sea anoxic brine lake.</title>
        <authorList>
            <person name="Antunes A."/>
            <person name="Alam I."/>
            <person name="El Dorry H."/>
            <person name="Siam R."/>
            <person name="Robertson A."/>
            <person name="Bajic V.B."/>
            <person name="Stingl U."/>
        </authorList>
    </citation>
    <scope>NUCLEOTIDE SEQUENCE [LARGE SCALE GENOMIC DNA]</scope>
    <source>
        <strain evidence="11 12">SSD-17B</strain>
    </source>
</reference>
<feature type="binding site" evidence="7 9">
    <location>
        <begin position="101"/>
        <end position="102"/>
    </location>
    <ligand>
        <name>substrate</name>
    </ligand>
</feature>
<dbReference type="eggNOG" id="COG0757">
    <property type="taxonomic scope" value="Bacteria"/>
</dbReference>
<comment type="catalytic activity">
    <reaction evidence="1 7">
        <text>3-dehydroquinate = 3-dehydroshikimate + H2O</text>
        <dbReference type="Rhea" id="RHEA:21096"/>
        <dbReference type="ChEBI" id="CHEBI:15377"/>
        <dbReference type="ChEBI" id="CHEBI:16630"/>
        <dbReference type="ChEBI" id="CHEBI:32364"/>
        <dbReference type="EC" id="4.2.1.10"/>
    </reaction>
</comment>
<evidence type="ECO:0000256" key="3">
    <source>
        <dbReference type="ARBA" id="ARBA00011037"/>
    </source>
</evidence>
<dbReference type="PANTHER" id="PTHR21272">
    <property type="entry name" value="CATABOLIC 3-DEHYDROQUINASE"/>
    <property type="match status" value="1"/>
</dbReference>
<dbReference type="InterPro" id="IPR018509">
    <property type="entry name" value="DHquinase_II_CS"/>
</dbReference>
<dbReference type="Pfam" id="PF01220">
    <property type="entry name" value="DHquinase_II"/>
    <property type="match status" value="1"/>
</dbReference>
<reference evidence="11 12" key="2">
    <citation type="journal article" date="2013" name="PLoS ONE">
        <title>INDIGO - INtegrated Data Warehouse of MIcrobial GenOmes with Examples from the Red Sea Extremophiles.</title>
        <authorList>
            <person name="Alam I."/>
            <person name="Antunes A."/>
            <person name="Kamau A.A."/>
            <person name="Ba Alawi W."/>
            <person name="Kalkatawi M."/>
            <person name="Stingl U."/>
            <person name="Bajic V.B."/>
        </authorList>
    </citation>
    <scope>NUCLEOTIDE SEQUENCE [LARGE SCALE GENOMIC DNA]</scope>
    <source>
        <strain evidence="11 12">SSD-17B</strain>
    </source>
</reference>
<evidence type="ECO:0000256" key="1">
    <source>
        <dbReference type="ARBA" id="ARBA00001864"/>
    </source>
</evidence>
<comment type="subunit">
    <text evidence="4 7">Homododecamer.</text>
</comment>
<evidence type="ECO:0000256" key="10">
    <source>
        <dbReference type="PIRSR" id="PIRSR001399-3"/>
    </source>
</evidence>
<comment type="caution">
    <text evidence="11">The sequence shown here is derived from an EMBL/GenBank/DDBJ whole genome shotgun (WGS) entry which is preliminary data.</text>
</comment>
<dbReference type="GO" id="GO:0009423">
    <property type="term" value="P:chorismate biosynthetic process"/>
    <property type="evidence" value="ECO:0007669"/>
    <property type="project" value="UniProtKB-UniRule"/>
</dbReference>
<dbReference type="PANTHER" id="PTHR21272:SF3">
    <property type="entry name" value="CATABOLIC 3-DEHYDROQUINASE"/>
    <property type="match status" value="1"/>
</dbReference>
<dbReference type="InterPro" id="IPR036441">
    <property type="entry name" value="DHquinase_II_sf"/>
</dbReference>
<evidence type="ECO:0000313" key="11">
    <source>
        <dbReference type="EMBL" id="ERJ13781.1"/>
    </source>
</evidence>
<evidence type="ECO:0000256" key="8">
    <source>
        <dbReference type="PIRSR" id="PIRSR001399-1"/>
    </source>
</evidence>
<dbReference type="UniPathway" id="UPA00053">
    <property type="reaction ID" value="UER00086"/>
</dbReference>
<keyword evidence="12" id="KW-1185">Reference proteome</keyword>
<dbReference type="SUPFAM" id="SSF52304">
    <property type="entry name" value="Type II 3-dehydroquinate dehydratase"/>
    <property type="match status" value="1"/>
</dbReference>
<dbReference type="GO" id="GO:0009073">
    <property type="term" value="P:aromatic amino acid family biosynthetic process"/>
    <property type="evidence" value="ECO:0007669"/>
    <property type="project" value="UniProtKB-KW"/>
</dbReference>
<comment type="pathway">
    <text evidence="2 7">Metabolic intermediate biosynthesis; chorismate biosynthesis; chorismate from D-erythrose 4-phosphate and phosphoenolpyruvate: step 3/7.</text>
</comment>
<dbReference type="InterPro" id="IPR001874">
    <property type="entry name" value="DHquinase_II"/>
</dbReference>
<dbReference type="FunCoup" id="U2EGN6">
    <property type="interactions" value="160"/>
</dbReference>
<dbReference type="CDD" id="cd00466">
    <property type="entry name" value="DHQase_II"/>
    <property type="match status" value="1"/>
</dbReference>
<dbReference type="GO" id="GO:0003855">
    <property type="term" value="F:3-dehydroquinate dehydratase activity"/>
    <property type="evidence" value="ECO:0007669"/>
    <property type="project" value="UniProtKB-UniRule"/>
</dbReference>
<keyword evidence="6 7" id="KW-0456">Lyase</keyword>
<name>U2EGN6_9MOLU</name>
<dbReference type="EC" id="4.2.1.10" evidence="5 7"/>
<dbReference type="NCBIfam" id="NF003805">
    <property type="entry name" value="PRK05395.1-2"/>
    <property type="match status" value="1"/>
</dbReference>
<feature type="site" description="Transition state stabilizer" evidence="7 10">
    <location>
        <position position="17"/>
    </location>
</feature>
<comment type="function">
    <text evidence="7">Catalyzes a trans-dehydration via an enolate intermediate.</text>
</comment>
<evidence type="ECO:0000256" key="9">
    <source>
        <dbReference type="PIRSR" id="PIRSR001399-2"/>
    </source>
</evidence>
<gene>
    <name evidence="7 11" type="primary">aroQ</name>
    <name evidence="11" type="ORF">HLPCO_000447</name>
</gene>
<keyword evidence="7" id="KW-0028">Amino-acid biosynthesis</keyword>
<feature type="active site" description="Proton donor" evidence="7 8">
    <location>
        <position position="100"/>
    </location>
</feature>
<feature type="binding site" evidence="7 9">
    <location>
        <position position="87"/>
    </location>
    <ligand>
        <name>substrate</name>
    </ligand>
</feature>
<dbReference type="Proteomes" id="UP000005707">
    <property type="component" value="Unassembled WGS sequence"/>
</dbReference>
<evidence type="ECO:0000256" key="7">
    <source>
        <dbReference type="HAMAP-Rule" id="MF_00169"/>
    </source>
</evidence>
<organism evidence="11 12">
    <name type="scientific">Haloplasma contractile SSD-17B</name>
    <dbReference type="NCBI Taxonomy" id="1033810"/>
    <lineage>
        <taxon>Bacteria</taxon>
        <taxon>Bacillati</taxon>
        <taxon>Mycoplasmatota</taxon>
        <taxon>Mollicutes</taxon>
        <taxon>Haloplasmatales</taxon>
        <taxon>Haloplasmataceae</taxon>
        <taxon>Haloplasma</taxon>
    </lineage>
</organism>
<feature type="binding site" evidence="7 9">
    <location>
        <position position="74"/>
    </location>
    <ligand>
        <name>substrate</name>
    </ligand>
</feature>
<dbReference type="NCBIfam" id="NF003807">
    <property type="entry name" value="PRK05395.1-4"/>
    <property type="match status" value="1"/>
</dbReference>
<dbReference type="STRING" id="1033810.HLPCO_000447"/>
<comment type="similarity">
    <text evidence="3 7">Belongs to the type-II 3-dehydroquinase family.</text>
</comment>
<proteinExistence type="inferred from homology"/>
<accession>U2EGN6</accession>
<dbReference type="RefSeq" id="WP_008826113.1">
    <property type="nucleotide sequence ID" value="NZ_AFNU02000001.1"/>
</dbReference>
<dbReference type="Gene3D" id="3.40.50.9100">
    <property type="entry name" value="Dehydroquinase, class II"/>
    <property type="match status" value="1"/>
</dbReference>
<evidence type="ECO:0000313" key="12">
    <source>
        <dbReference type="Proteomes" id="UP000005707"/>
    </source>
</evidence>
<dbReference type="NCBIfam" id="NF003806">
    <property type="entry name" value="PRK05395.1-3"/>
    <property type="match status" value="1"/>
</dbReference>
<keyword evidence="7" id="KW-0057">Aromatic amino acid biosynthesis</keyword>
<dbReference type="AlphaFoldDB" id="U2EGN6"/>
<evidence type="ECO:0000256" key="5">
    <source>
        <dbReference type="ARBA" id="ARBA00012060"/>
    </source>
</evidence>